<reference evidence="2 3" key="1">
    <citation type="journal article" date="2021" name="Elife">
        <title>Chloroplast acquisition without the gene transfer in kleptoplastic sea slugs, Plakobranchus ocellatus.</title>
        <authorList>
            <person name="Maeda T."/>
            <person name="Takahashi S."/>
            <person name="Yoshida T."/>
            <person name="Shimamura S."/>
            <person name="Takaki Y."/>
            <person name="Nagai Y."/>
            <person name="Toyoda A."/>
            <person name="Suzuki Y."/>
            <person name="Arimoto A."/>
            <person name="Ishii H."/>
            <person name="Satoh N."/>
            <person name="Nishiyama T."/>
            <person name="Hasebe M."/>
            <person name="Maruyama T."/>
            <person name="Minagawa J."/>
            <person name="Obokata J."/>
            <person name="Shigenobu S."/>
        </authorList>
    </citation>
    <scope>NUCLEOTIDE SEQUENCE [LARGE SCALE GENOMIC DNA]</scope>
</reference>
<dbReference type="AlphaFoldDB" id="A0AAV4ECC0"/>
<evidence type="ECO:0000313" key="3">
    <source>
        <dbReference type="Proteomes" id="UP000762676"/>
    </source>
</evidence>
<gene>
    <name evidence="2" type="ORF">ElyMa_001774700</name>
</gene>
<evidence type="ECO:0000313" key="2">
    <source>
        <dbReference type="EMBL" id="GFR58718.1"/>
    </source>
</evidence>
<dbReference type="Proteomes" id="UP000762676">
    <property type="component" value="Unassembled WGS sequence"/>
</dbReference>
<keyword evidence="3" id="KW-1185">Reference proteome</keyword>
<organism evidence="2 3">
    <name type="scientific">Elysia marginata</name>
    <dbReference type="NCBI Taxonomy" id="1093978"/>
    <lineage>
        <taxon>Eukaryota</taxon>
        <taxon>Metazoa</taxon>
        <taxon>Spiralia</taxon>
        <taxon>Lophotrochozoa</taxon>
        <taxon>Mollusca</taxon>
        <taxon>Gastropoda</taxon>
        <taxon>Heterobranchia</taxon>
        <taxon>Euthyneura</taxon>
        <taxon>Panpulmonata</taxon>
        <taxon>Sacoglossa</taxon>
        <taxon>Placobranchoidea</taxon>
        <taxon>Plakobranchidae</taxon>
        <taxon>Elysia</taxon>
    </lineage>
</organism>
<accession>A0AAV4ECC0</accession>
<protein>
    <submittedName>
        <fullName evidence="2">Uncharacterized protein</fullName>
    </submittedName>
</protein>
<feature type="region of interest" description="Disordered" evidence="1">
    <location>
        <begin position="64"/>
        <end position="91"/>
    </location>
</feature>
<evidence type="ECO:0000256" key="1">
    <source>
        <dbReference type="SAM" id="MobiDB-lite"/>
    </source>
</evidence>
<proteinExistence type="predicted"/>
<dbReference type="EMBL" id="BMAT01003620">
    <property type="protein sequence ID" value="GFR58718.1"/>
    <property type="molecule type" value="Genomic_DNA"/>
</dbReference>
<name>A0AAV4ECC0_9GAST</name>
<comment type="caution">
    <text evidence="2">The sequence shown here is derived from an EMBL/GenBank/DDBJ whole genome shotgun (WGS) entry which is preliminary data.</text>
</comment>
<sequence length="104" mass="11343">MIRFAHINNGLKGESIVSTPGPSGSPYTVECHRNWGNLWWDDSDYKYSLTRGIGITRVVSAWPGDGPVTRAGRDSIPVSNQAGRPRTKDPIHPGLLASFACRHG</sequence>